<feature type="compositionally biased region" description="Polar residues" evidence="1">
    <location>
        <begin position="616"/>
        <end position="627"/>
    </location>
</feature>
<organism evidence="3 4">
    <name type="scientific">Zalerion maritima</name>
    <dbReference type="NCBI Taxonomy" id="339359"/>
    <lineage>
        <taxon>Eukaryota</taxon>
        <taxon>Fungi</taxon>
        <taxon>Dikarya</taxon>
        <taxon>Ascomycota</taxon>
        <taxon>Pezizomycotina</taxon>
        <taxon>Sordariomycetes</taxon>
        <taxon>Lulworthiomycetidae</taxon>
        <taxon>Lulworthiales</taxon>
        <taxon>Lulworthiaceae</taxon>
        <taxon>Zalerion</taxon>
    </lineage>
</organism>
<feature type="compositionally biased region" description="Basic and acidic residues" evidence="1">
    <location>
        <begin position="591"/>
        <end position="600"/>
    </location>
</feature>
<dbReference type="EMBL" id="JAKWBI020000016">
    <property type="protein sequence ID" value="KAJ2906260.1"/>
    <property type="molecule type" value="Genomic_DNA"/>
</dbReference>
<evidence type="ECO:0000313" key="4">
    <source>
        <dbReference type="Proteomes" id="UP001201980"/>
    </source>
</evidence>
<evidence type="ECO:0000259" key="2">
    <source>
        <dbReference type="SMART" id="SM01272"/>
    </source>
</evidence>
<dbReference type="InterPro" id="IPR025852">
    <property type="entry name" value="SM_dom_ATX"/>
</dbReference>
<dbReference type="AlphaFoldDB" id="A0AAD5RX78"/>
<feature type="compositionally biased region" description="Basic and acidic residues" evidence="1">
    <location>
        <begin position="253"/>
        <end position="263"/>
    </location>
</feature>
<sequence length="1115" mass="120596">MESKDPTSPNIASNSANPPPYRATYSSRLGVNSPRFPPVIIACLDWGIWPLAPISHPRRVLNSAQTLFYLSTSLIVVHAFSVRLSICDPSTDIRRLLPTDRQQQPAVQQKAWTGKSPITNRPANPPQANGQPVSNRASPSQLQPSQQQQQAQSVLCSIREGQRARITLTSGAEFEGVFAGATESGCNLRMVQQKKLPGGNITNGTKRDEQSQNMTFQRKDIASASLASGNARPQNGSRSGFRTDAAISNTRGGQERTLKKWEPESTDGMDMSLEGPSNSGPWDQFAENERRFGVKTDYDETMYTTAIDRSHPQYKQRLLDAEKKAREIQSTAAMTPHVAEERQMDFSSSGGDKGDEEEKYSGVRRQQDFPPLSTGGSNKYTPPARRAPAGQSNAHGVPVDPAIISSVVKGAGKKGGQAKPEDGKAPIPSPAAKTTSPAPATETKSAELSKAVPKTDSMPAESKTAESSKPADQTAIPLRPAVGTAATTATSKPTTAQTKDGVPPSATSTVERDVLNSFKSFAANQRLNAAQVRHNKAKHDKEIKLIELKKFADSFKLSTPVPNDLIGIIAKDPAKQQQIQEKALQNAADVANEKKGKDNKGALAAKEAQAKPVAPTEQTTTGPQSETRPSHRAPAGPTGASQASAAPARHAPNNRQSYGPGFQNQNFRNNQAAGHNLPQQGPRTGNLAPRLRNIEQAKMNNAPQPNHHHVQSALISAQDMRPPPTGPSNPVDFNGPRRLSGAPMGGKLNPNSHEFRPGGAAPFIPQFGSGHPSAGSSPRSSVNHMGEPPASTSPMNRGQLIRRKTQNVDIKKCNTLAFIKTAKPPPTKNWDGNDGLRPSYDTLPTWRQLQDDEKPDSTMHLTYHQHFEKQPFANPSLATPNPQHAMPLAHQHQLPFHLQQGAQHMGPRHSPHMPHMQMQSGQHPHPPHVPFSNGDDHRMVPSSSQQSFQSPRISQVPMAYPPAMNSPAQMGYNQPNMPYMGAPGTPQMNNQYRNFPNAQYGMPQQPHMGPPMMMQPPFAGGAPQGMPQMQMYPGQHPPQFMPPGGAVSQPMPGTNGYPSPGRPTAPMMAPQGSQQGQQMYGMSPGMQYQQPAYPSQQPGQGKFAKNGPPAQMRKY</sequence>
<dbReference type="Pfam" id="PF14438">
    <property type="entry name" value="SM-ATX"/>
    <property type="match status" value="1"/>
</dbReference>
<dbReference type="GO" id="GO:0010494">
    <property type="term" value="C:cytoplasmic stress granule"/>
    <property type="evidence" value="ECO:0007669"/>
    <property type="project" value="TreeGrafter"/>
</dbReference>
<proteinExistence type="predicted"/>
<feature type="compositionally biased region" description="Low complexity" evidence="1">
    <location>
        <begin position="430"/>
        <end position="443"/>
    </location>
</feature>
<name>A0AAD5RX78_9PEZI</name>
<feature type="compositionally biased region" description="Polar residues" evidence="1">
    <location>
        <begin position="100"/>
        <end position="136"/>
    </location>
</feature>
<feature type="region of interest" description="Disordered" evidence="1">
    <location>
        <begin position="574"/>
        <end position="687"/>
    </location>
</feature>
<dbReference type="GO" id="GO:0034063">
    <property type="term" value="P:stress granule assembly"/>
    <property type="evidence" value="ECO:0007669"/>
    <property type="project" value="TreeGrafter"/>
</dbReference>
<feature type="region of interest" description="Disordered" evidence="1">
    <location>
        <begin position="97"/>
        <end position="154"/>
    </location>
</feature>
<feature type="compositionally biased region" description="Polar residues" evidence="1">
    <location>
        <begin position="225"/>
        <end position="252"/>
    </location>
</feature>
<dbReference type="Pfam" id="PF06741">
    <property type="entry name" value="LsmAD"/>
    <property type="match status" value="1"/>
</dbReference>
<feature type="domain" description="LsmAD" evidence="2">
    <location>
        <begin position="292"/>
        <end position="366"/>
    </location>
</feature>
<dbReference type="PANTHER" id="PTHR12854:SF7">
    <property type="entry name" value="ATAXIN-2 HOMOLOG"/>
    <property type="match status" value="1"/>
</dbReference>
<dbReference type="InterPro" id="IPR009604">
    <property type="entry name" value="LsmAD_domain"/>
</dbReference>
<evidence type="ECO:0000313" key="3">
    <source>
        <dbReference type="EMBL" id="KAJ2906260.1"/>
    </source>
</evidence>
<reference evidence="3" key="1">
    <citation type="submission" date="2022-07" db="EMBL/GenBank/DDBJ databases">
        <title>Draft genome sequence of Zalerion maritima ATCC 34329, a (micro)plastics degrading marine fungus.</title>
        <authorList>
            <person name="Paco A."/>
            <person name="Goncalves M.F.M."/>
            <person name="Rocha-Santos T.A.P."/>
            <person name="Alves A."/>
        </authorList>
    </citation>
    <scope>NUCLEOTIDE SEQUENCE</scope>
    <source>
        <strain evidence="3">ATCC 34329</strain>
    </source>
</reference>
<feature type="compositionally biased region" description="Polar residues" evidence="1">
    <location>
        <begin position="774"/>
        <end position="783"/>
    </location>
</feature>
<feature type="compositionally biased region" description="Low complexity" evidence="1">
    <location>
        <begin position="1070"/>
        <end position="1101"/>
    </location>
</feature>
<dbReference type="InterPro" id="IPR045117">
    <property type="entry name" value="ATXN2-like"/>
</dbReference>
<dbReference type="GO" id="GO:0003729">
    <property type="term" value="F:mRNA binding"/>
    <property type="evidence" value="ECO:0007669"/>
    <property type="project" value="TreeGrafter"/>
</dbReference>
<keyword evidence="4" id="KW-1185">Reference proteome</keyword>
<feature type="region of interest" description="Disordered" evidence="1">
    <location>
        <begin position="902"/>
        <end position="924"/>
    </location>
</feature>
<feature type="region of interest" description="Disordered" evidence="1">
    <location>
        <begin position="328"/>
        <end position="508"/>
    </location>
</feature>
<evidence type="ECO:0000256" key="1">
    <source>
        <dbReference type="SAM" id="MobiDB-lite"/>
    </source>
</evidence>
<dbReference type="Proteomes" id="UP001201980">
    <property type="component" value="Unassembled WGS sequence"/>
</dbReference>
<comment type="caution">
    <text evidence="3">The sequence shown here is derived from an EMBL/GenBank/DDBJ whole genome shotgun (WGS) entry which is preliminary data.</text>
</comment>
<feature type="compositionally biased region" description="Low complexity" evidence="1">
    <location>
        <begin position="633"/>
        <end position="671"/>
    </location>
</feature>
<feature type="region of interest" description="Disordered" evidence="1">
    <location>
        <begin position="1068"/>
        <end position="1115"/>
    </location>
</feature>
<feature type="region of interest" description="Disordered" evidence="1">
    <location>
        <begin position="700"/>
        <end position="799"/>
    </location>
</feature>
<dbReference type="SMART" id="SM01272">
    <property type="entry name" value="LsmAD"/>
    <property type="match status" value="1"/>
</dbReference>
<feature type="region of interest" description="Disordered" evidence="1">
    <location>
        <begin position="225"/>
        <end position="284"/>
    </location>
</feature>
<protein>
    <submittedName>
        <fullName evidence="3">LsmAD domain-containing protein</fullName>
    </submittedName>
</protein>
<gene>
    <name evidence="3" type="ORF">MKZ38_002339</name>
</gene>
<accession>A0AAD5RX78</accession>
<feature type="compositionally biased region" description="Low complexity" evidence="1">
    <location>
        <begin position="484"/>
        <end position="498"/>
    </location>
</feature>
<dbReference type="PANTHER" id="PTHR12854">
    <property type="entry name" value="ATAXIN 2-RELATED"/>
    <property type="match status" value="1"/>
</dbReference>
<feature type="compositionally biased region" description="Low complexity" evidence="1">
    <location>
        <begin position="137"/>
        <end position="153"/>
    </location>
</feature>